<organism evidence="1 2">
    <name type="scientific">Actinomycetospora atypica</name>
    <dbReference type="NCBI Taxonomy" id="1290095"/>
    <lineage>
        <taxon>Bacteria</taxon>
        <taxon>Bacillati</taxon>
        <taxon>Actinomycetota</taxon>
        <taxon>Actinomycetes</taxon>
        <taxon>Pseudonocardiales</taxon>
        <taxon>Pseudonocardiaceae</taxon>
        <taxon>Actinomycetospora</taxon>
    </lineage>
</organism>
<protein>
    <submittedName>
        <fullName evidence="1">Uncharacterized protein</fullName>
    </submittedName>
</protein>
<keyword evidence="2" id="KW-1185">Reference proteome</keyword>
<proteinExistence type="predicted"/>
<sequence length="222" mass="23643">MTLAPDLAEPVAGWRIWNVLDGERGPQLVSPVRPLPWAHRSPTSATCRSGCTPCPSSECRCGLYASAGLGLLPNAQDGVGTVLGCVGLWGHVVEHSVGWRGEHGYPLVLFVLSAGRFHDVAPLRRLLRHRSGSMFGGATDEEDAETVRALSRDLARLYAVPVHPAQDLFEAAVLGRSWSAQPAADGVLAEAVTGLAGRREGDPEALARLDRRVQDLIGSAET</sequence>
<dbReference type="RefSeq" id="WP_378037105.1">
    <property type="nucleotide sequence ID" value="NZ_JBHSIV010000016.1"/>
</dbReference>
<evidence type="ECO:0000313" key="2">
    <source>
        <dbReference type="Proteomes" id="UP001595947"/>
    </source>
</evidence>
<evidence type="ECO:0000313" key="1">
    <source>
        <dbReference type="EMBL" id="MFC5063760.1"/>
    </source>
</evidence>
<dbReference type="EMBL" id="JBHSIV010000016">
    <property type="protein sequence ID" value="MFC5063760.1"/>
    <property type="molecule type" value="Genomic_DNA"/>
</dbReference>
<accession>A0ABV9YQE3</accession>
<gene>
    <name evidence="1" type="ORF">ACFPBZ_16190</name>
</gene>
<reference evidence="2" key="1">
    <citation type="journal article" date="2019" name="Int. J. Syst. Evol. Microbiol.">
        <title>The Global Catalogue of Microorganisms (GCM) 10K type strain sequencing project: providing services to taxonomists for standard genome sequencing and annotation.</title>
        <authorList>
            <consortium name="The Broad Institute Genomics Platform"/>
            <consortium name="The Broad Institute Genome Sequencing Center for Infectious Disease"/>
            <person name="Wu L."/>
            <person name="Ma J."/>
        </authorList>
    </citation>
    <scope>NUCLEOTIDE SEQUENCE [LARGE SCALE GENOMIC DNA]</scope>
    <source>
        <strain evidence="2">CGMCC 4.7093</strain>
    </source>
</reference>
<comment type="caution">
    <text evidence="1">The sequence shown here is derived from an EMBL/GenBank/DDBJ whole genome shotgun (WGS) entry which is preliminary data.</text>
</comment>
<name>A0ABV9YQE3_9PSEU</name>
<dbReference type="Proteomes" id="UP001595947">
    <property type="component" value="Unassembled WGS sequence"/>
</dbReference>